<dbReference type="EMBL" id="MU793435">
    <property type="protein sequence ID" value="KAJ3783122.1"/>
    <property type="molecule type" value="Genomic_DNA"/>
</dbReference>
<dbReference type="Proteomes" id="UP001163798">
    <property type="component" value="Unassembled WGS sequence"/>
</dbReference>
<gene>
    <name evidence="1" type="ORF">GGU10DRAFT_361706</name>
</gene>
<accession>A0AA38NI72</accession>
<protein>
    <submittedName>
        <fullName evidence="1">Uncharacterized protein</fullName>
    </submittedName>
</protein>
<dbReference type="AlphaFoldDB" id="A0AA38NI72"/>
<comment type="caution">
    <text evidence="1">The sequence shown here is derived from an EMBL/GenBank/DDBJ whole genome shotgun (WGS) entry which is preliminary data.</text>
</comment>
<name>A0AA38NI72_9AGAR</name>
<reference evidence="1" key="1">
    <citation type="submission" date="2022-08" db="EMBL/GenBank/DDBJ databases">
        <authorList>
            <consortium name="DOE Joint Genome Institute"/>
            <person name="Min B."/>
            <person name="Riley R."/>
            <person name="Sierra-Patev S."/>
            <person name="Naranjo-Ortiz M."/>
            <person name="Looney B."/>
            <person name="Konkel Z."/>
            <person name="Slot J.C."/>
            <person name="Sakamoto Y."/>
            <person name="Steenwyk J.L."/>
            <person name="Rokas A."/>
            <person name="Carro J."/>
            <person name="Camarero S."/>
            <person name="Ferreira P."/>
            <person name="Molpeceres G."/>
            <person name="Ruiz-Duenas F.J."/>
            <person name="Serrano A."/>
            <person name="Henrissat B."/>
            <person name="Drula E."/>
            <person name="Hughes K.W."/>
            <person name="Mata J.L."/>
            <person name="Ishikawa N.K."/>
            <person name="Vargas-Isla R."/>
            <person name="Ushijima S."/>
            <person name="Smith C.A."/>
            <person name="Ahrendt S."/>
            <person name="Andreopoulos W."/>
            <person name="He G."/>
            <person name="Labutti K."/>
            <person name="Lipzen A."/>
            <person name="Ng V."/>
            <person name="Sandor L."/>
            <person name="Barry K."/>
            <person name="Martinez A.T."/>
            <person name="Xiao Y."/>
            <person name="Gibbons J.G."/>
            <person name="Terashima K."/>
            <person name="Hibbett D.S."/>
            <person name="Grigoriev I.V."/>
        </authorList>
    </citation>
    <scope>NUCLEOTIDE SEQUENCE</scope>
    <source>
        <strain evidence="1">TFB10291</strain>
    </source>
</reference>
<keyword evidence="2" id="KW-1185">Reference proteome</keyword>
<evidence type="ECO:0000313" key="2">
    <source>
        <dbReference type="Proteomes" id="UP001163798"/>
    </source>
</evidence>
<proteinExistence type="predicted"/>
<organism evidence="1 2">
    <name type="scientific">Lentinula aff. detonsa</name>
    <dbReference type="NCBI Taxonomy" id="2804958"/>
    <lineage>
        <taxon>Eukaryota</taxon>
        <taxon>Fungi</taxon>
        <taxon>Dikarya</taxon>
        <taxon>Basidiomycota</taxon>
        <taxon>Agaricomycotina</taxon>
        <taxon>Agaricomycetes</taxon>
        <taxon>Agaricomycetidae</taxon>
        <taxon>Agaricales</taxon>
        <taxon>Marasmiineae</taxon>
        <taxon>Omphalotaceae</taxon>
        <taxon>Lentinula</taxon>
    </lineage>
</organism>
<evidence type="ECO:0000313" key="1">
    <source>
        <dbReference type="EMBL" id="KAJ3783122.1"/>
    </source>
</evidence>
<sequence>MSASELSETDLSLPSILTQLAEQTLTSQQPQSGSNLAWSPTTSFLVGVLVLTICARRAWRYYLRASNTFPSLPQDVHCYHLHEGGPWPWICITMRELSERAEEVNTELVRLRMLTISDAESSLGIQVARTRPTSSSAGFSLGQGSRSGYLDMVERWKIIMEYEERMMRIQETILDLSLEMHHIQGSTPTTTPLVPSIQGKTTIDAAQPIFGFSPNPLASIRRVLLNCNNNHVGRLRRIIKCYRKMMELRKEIHITEQKSRREQIRWSLQILKLRRASTVELY</sequence>